<protein>
    <recommendedName>
        <fullName evidence="3">G5 domain-containing protein</fullName>
    </recommendedName>
</protein>
<feature type="region of interest" description="Disordered" evidence="2">
    <location>
        <begin position="372"/>
        <end position="435"/>
    </location>
</feature>
<dbReference type="OrthoDB" id="2691125at2"/>
<dbReference type="Pfam" id="PF04294">
    <property type="entry name" value="VanW"/>
    <property type="match status" value="1"/>
</dbReference>
<dbReference type="Gene3D" id="2.20.230.10">
    <property type="entry name" value="Resuscitation-promoting factor rpfb"/>
    <property type="match status" value="1"/>
</dbReference>
<dbReference type="AlphaFoldDB" id="A0A084GX08"/>
<evidence type="ECO:0000313" key="5">
    <source>
        <dbReference type="Proteomes" id="UP000028549"/>
    </source>
</evidence>
<dbReference type="InterPro" id="IPR007391">
    <property type="entry name" value="Vancomycin_resist_VanW"/>
</dbReference>
<dbReference type="Proteomes" id="UP000028549">
    <property type="component" value="Unassembled WGS sequence"/>
</dbReference>
<accession>A0A084GX08</accession>
<feature type="domain" description="G5" evidence="3">
    <location>
        <begin position="296"/>
        <end position="373"/>
    </location>
</feature>
<name>A0A084GX08_METID</name>
<dbReference type="InterPro" id="IPR011098">
    <property type="entry name" value="G5_dom"/>
</dbReference>
<keyword evidence="5" id="KW-1185">Reference proteome</keyword>
<evidence type="ECO:0000256" key="1">
    <source>
        <dbReference type="ARBA" id="ARBA00022729"/>
    </source>
</evidence>
<dbReference type="Pfam" id="PF07501">
    <property type="entry name" value="G5"/>
    <property type="match status" value="1"/>
</dbReference>
<dbReference type="InterPro" id="IPR052913">
    <property type="entry name" value="Glycopeptide_resist_protein"/>
</dbReference>
<evidence type="ECO:0000259" key="3">
    <source>
        <dbReference type="SMART" id="SM01208"/>
    </source>
</evidence>
<evidence type="ECO:0000313" key="4">
    <source>
        <dbReference type="EMBL" id="KEZ51870.1"/>
    </source>
</evidence>
<dbReference type="PANTHER" id="PTHR35788">
    <property type="entry name" value="EXPORTED PROTEIN-RELATED"/>
    <property type="match status" value="1"/>
</dbReference>
<comment type="caution">
    <text evidence="4">The sequence shown here is derived from an EMBL/GenBank/DDBJ whole genome shotgun (WGS) entry which is preliminary data.</text>
</comment>
<dbReference type="RefSeq" id="WP_029566796.1">
    <property type="nucleotide sequence ID" value="NZ_JNVC02000005.1"/>
</dbReference>
<gene>
    <name evidence="4" type="ORF">GS18_0212235</name>
</gene>
<feature type="compositionally biased region" description="Low complexity" evidence="2">
    <location>
        <begin position="398"/>
        <end position="416"/>
    </location>
</feature>
<sequence>MGTSSKGKVLLVLFGCVFILFGFSFFGVKAYGALFNEKTVPEGVVAGGIVLSGLTQTEAEEKLNQAVTGWKENSFYFLQTDRELGLDSNLVTFDVKKTAELALENKLNKLIAAVDAEALGVFLENELSPDILPAVDQKALASEIELAASELTEGIFTLSIENYLLKEKLPKTLLAGTVIPAGSAVLEQPAVIEIAPFGSFSLEAYVEEVALEMEDDALSQLATGIYQTILQTNFEILERHISAELPSYAELGKEASFAKGKRDLVFYNPNDAAYELKLAQDGTSLTISIEGAAFENTYSLTMENEKSYKPKKIIQYDSALNDNTTRVIEEGRNGQSAAVYRNELNREGKLLSSTLISDDYYAPVHRVEVKPLKKEQQESVPAAPGEGVQPGVESGQTEAPANAENPALENLPENSPKTGSDQELWEEPAVEKGDE</sequence>
<dbReference type="STRING" id="246786.GS18_0212235"/>
<dbReference type="EMBL" id="JNVC02000005">
    <property type="protein sequence ID" value="KEZ51870.1"/>
    <property type="molecule type" value="Genomic_DNA"/>
</dbReference>
<reference evidence="4 5" key="1">
    <citation type="journal article" date="2005" name="Int. J. Syst. Evol. Microbiol.">
        <title>Bacillus cibi sp. nov., isolated from jeotgal, a traditional Korean fermented seafood.</title>
        <authorList>
            <person name="Yoon J.H."/>
            <person name="Lee C.H."/>
            <person name="Oh T.K."/>
        </authorList>
    </citation>
    <scope>NUCLEOTIDE SEQUENCE [LARGE SCALE GENOMIC DNA]</scope>
    <source>
        <strain evidence="4 5">DSM 16189</strain>
    </source>
</reference>
<dbReference type="PANTHER" id="PTHR35788:SF1">
    <property type="entry name" value="EXPORTED PROTEIN"/>
    <property type="match status" value="1"/>
</dbReference>
<proteinExistence type="predicted"/>
<evidence type="ECO:0000256" key="2">
    <source>
        <dbReference type="SAM" id="MobiDB-lite"/>
    </source>
</evidence>
<keyword evidence="1" id="KW-0732">Signal</keyword>
<organism evidence="4 5">
    <name type="scientific">Metabacillus indicus</name>
    <name type="common">Bacillus indicus</name>
    <dbReference type="NCBI Taxonomy" id="246786"/>
    <lineage>
        <taxon>Bacteria</taxon>
        <taxon>Bacillati</taxon>
        <taxon>Bacillota</taxon>
        <taxon>Bacilli</taxon>
        <taxon>Bacillales</taxon>
        <taxon>Bacillaceae</taxon>
        <taxon>Metabacillus</taxon>
    </lineage>
</organism>
<dbReference type="SMART" id="SM01208">
    <property type="entry name" value="G5"/>
    <property type="match status" value="1"/>
</dbReference>